<sequence>MSLSLIFRVPTQKQKCPLKLKLGKSVVAMMCCSPNLAAAHSERYRLRLPRQIKHSMIAKGLLCTKGAALISGKSPEDCKLKGSLSGLEGTPQAR</sequence>
<evidence type="ECO:0000256" key="1">
    <source>
        <dbReference type="SAM" id="MobiDB-lite"/>
    </source>
</evidence>
<keyword evidence="3" id="KW-1185">Reference proteome</keyword>
<protein>
    <submittedName>
        <fullName evidence="2">Uncharacterized protein</fullName>
    </submittedName>
</protein>
<proteinExistence type="predicted"/>
<gene>
    <name evidence="2" type="ORF">ATANTOWER_000478</name>
</gene>
<reference evidence="2 3" key="1">
    <citation type="submission" date="2021-07" db="EMBL/GenBank/DDBJ databases">
        <authorList>
            <person name="Palmer J.M."/>
        </authorList>
    </citation>
    <scope>NUCLEOTIDE SEQUENCE [LARGE SCALE GENOMIC DNA]</scope>
    <source>
        <strain evidence="2 3">AT_MEX2019</strain>
        <tissue evidence="2">Muscle</tissue>
    </source>
</reference>
<comment type="caution">
    <text evidence="2">The sequence shown here is derived from an EMBL/GenBank/DDBJ whole genome shotgun (WGS) entry which is preliminary data.</text>
</comment>
<feature type="region of interest" description="Disordered" evidence="1">
    <location>
        <begin position="75"/>
        <end position="94"/>
    </location>
</feature>
<evidence type="ECO:0000313" key="2">
    <source>
        <dbReference type="EMBL" id="MED6232646.1"/>
    </source>
</evidence>
<dbReference type="EMBL" id="JAHUTI010001048">
    <property type="protein sequence ID" value="MED6232646.1"/>
    <property type="molecule type" value="Genomic_DNA"/>
</dbReference>
<evidence type="ECO:0000313" key="3">
    <source>
        <dbReference type="Proteomes" id="UP001345963"/>
    </source>
</evidence>
<organism evidence="2 3">
    <name type="scientific">Ataeniobius toweri</name>
    <dbReference type="NCBI Taxonomy" id="208326"/>
    <lineage>
        <taxon>Eukaryota</taxon>
        <taxon>Metazoa</taxon>
        <taxon>Chordata</taxon>
        <taxon>Craniata</taxon>
        <taxon>Vertebrata</taxon>
        <taxon>Euteleostomi</taxon>
        <taxon>Actinopterygii</taxon>
        <taxon>Neopterygii</taxon>
        <taxon>Teleostei</taxon>
        <taxon>Neoteleostei</taxon>
        <taxon>Acanthomorphata</taxon>
        <taxon>Ovalentaria</taxon>
        <taxon>Atherinomorphae</taxon>
        <taxon>Cyprinodontiformes</taxon>
        <taxon>Goodeidae</taxon>
        <taxon>Ataeniobius</taxon>
    </lineage>
</organism>
<name>A0ABU7A3J8_9TELE</name>
<accession>A0ABU7A3J8</accession>
<dbReference type="Proteomes" id="UP001345963">
    <property type="component" value="Unassembled WGS sequence"/>
</dbReference>